<organism evidence="2 3">
    <name type="scientific">Halorubrum tebenquichense DSM 14210</name>
    <dbReference type="NCBI Taxonomy" id="1227485"/>
    <lineage>
        <taxon>Archaea</taxon>
        <taxon>Methanobacteriati</taxon>
        <taxon>Methanobacteriota</taxon>
        <taxon>Stenosarchaea group</taxon>
        <taxon>Halobacteria</taxon>
        <taxon>Halobacteriales</taxon>
        <taxon>Haloferacaceae</taxon>
        <taxon>Halorubrum</taxon>
    </lineage>
</organism>
<reference evidence="2 3" key="1">
    <citation type="journal article" date="2014" name="PLoS Genet.">
        <title>Phylogenetically driven sequencing of extremely halophilic archaea reveals strategies for static and dynamic osmo-response.</title>
        <authorList>
            <person name="Becker E.A."/>
            <person name="Seitzer P.M."/>
            <person name="Tritt A."/>
            <person name="Larsen D."/>
            <person name="Krusor M."/>
            <person name="Yao A.I."/>
            <person name="Wu D."/>
            <person name="Madern D."/>
            <person name="Eisen J.A."/>
            <person name="Darling A.E."/>
            <person name="Facciotti M.T."/>
        </authorList>
    </citation>
    <scope>NUCLEOTIDE SEQUENCE [LARGE SCALE GENOMIC DNA]</scope>
    <source>
        <strain evidence="2 3">DSM 14210</strain>
    </source>
</reference>
<feature type="region of interest" description="Disordered" evidence="1">
    <location>
        <begin position="1"/>
        <end position="21"/>
    </location>
</feature>
<dbReference type="Proteomes" id="UP000011523">
    <property type="component" value="Unassembled WGS sequence"/>
</dbReference>
<keyword evidence="3" id="KW-1185">Reference proteome</keyword>
<evidence type="ECO:0000313" key="2">
    <source>
        <dbReference type="EMBL" id="ELZ41047.1"/>
    </source>
</evidence>
<sequence>MNHLLLSEVSETDREAGQERSAGDVEILVECGGEAVHASTHTRPIEQPPEDEPVIVSDEFPDERRRIEVTVQSGENTLERAFETSIFEEYDGYCIDVHVMLWGDRMSAELFGSPYDC</sequence>
<accession>M0E295</accession>
<proteinExistence type="predicted"/>
<dbReference type="EMBL" id="AOJD01000012">
    <property type="protein sequence ID" value="ELZ41047.1"/>
    <property type="molecule type" value="Genomic_DNA"/>
</dbReference>
<evidence type="ECO:0000256" key="1">
    <source>
        <dbReference type="SAM" id="MobiDB-lite"/>
    </source>
</evidence>
<evidence type="ECO:0000313" key="3">
    <source>
        <dbReference type="Proteomes" id="UP000011523"/>
    </source>
</evidence>
<feature type="compositionally biased region" description="Basic and acidic residues" evidence="1">
    <location>
        <begin position="11"/>
        <end position="21"/>
    </location>
</feature>
<comment type="caution">
    <text evidence="2">The sequence shown here is derived from an EMBL/GenBank/DDBJ whole genome shotgun (WGS) entry which is preliminary data.</text>
</comment>
<gene>
    <name evidence="2" type="ORF">C472_01232</name>
</gene>
<dbReference type="AlphaFoldDB" id="M0E295"/>
<protein>
    <submittedName>
        <fullName evidence="2">Uncharacterized protein</fullName>
    </submittedName>
</protein>
<name>M0E295_9EURY</name>